<dbReference type="PANTHER" id="PTHR43546">
    <property type="entry name" value="UPF0173 METAL-DEPENDENT HYDROLASE MJ1163-RELATED"/>
    <property type="match status" value="1"/>
</dbReference>
<dbReference type="InterPro" id="IPR050114">
    <property type="entry name" value="UPF0173_UPF0282_UlaG_hydrolase"/>
</dbReference>
<keyword evidence="5" id="KW-1185">Reference proteome</keyword>
<dbReference type="NCBIfam" id="NF001911">
    <property type="entry name" value="PRK00685.1"/>
    <property type="match status" value="1"/>
</dbReference>
<sequence length="225" mass="24784">MKIKYLGHAAFYIEEGNFKALIDPFLSGNPTAKSSPENFSSINYIFITHGHGDHLGDTVQIAKNNNSIVITNFEISLYLGNQNVNTHPMHIGGKAKFDFGTVKMTPALHGSGIQTEKGLIYGGNPCGFVIELDGKKIYHAGDTGLTMDMKLLESENIDLAILPIGGNFTMDIDDAVKAVEFIKPKKVIPIHYNTFPIIKASPEEFKSKVKNSEVIILKPDEEYNL</sequence>
<proteinExistence type="inferred from homology"/>
<dbReference type="InterPro" id="IPR036866">
    <property type="entry name" value="RibonucZ/Hydroxyglut_hydro"/>
</dbReference>
<evidence type="ECO:0000256" key="2">
    <source>
        <dbReference type="HAMAP-Rule" id="MF_00457"/>
    </source>
</evidence>
<reference evidence="4 5" key="1">
    <citation type="submission" date="2016-11" db="EMBL/GenBank/DDBJ databases">
        <authorList>
            <person name="Jaros S."/>
            <person name="Januszkiewicz K."/>
            <person name="Wedrychowicz H."/>
        </authorList>
    </citation>
    <scope>NUCLEOTIDE SEQUENCE [LARGE SCALE GENOMIC DNA]</scope>
    <source>
        <strain evidence="4 5">DSM 14501</strain>
    </source>
</reference>
<evidence type="ECO:0000313" key="4">
    <source>
        <dbReference type="EMBL" id="SHK23998.1"/>
    </source>
</evidence>
<accession>A0A1M6QV90</accession>
<dbReference type="Proteomes" id="UP000184082">
    <property type="component" value="Unassembled WGS sequence"/>
</dbReference>
<dbReference type="AlphaFoldDB" id="A0A1M6QV90"/>
<evidence type="ECO:0000256" key="1">
    <source>
        <dbReference type="ARBA" id="ARBA00022801"/>
    </source>
</evidence>
<keyword evidence="1 2" id="KW-0378">Hydrolase</keyword>
<organism evidence="4 5">
    <name type="scientific">Caminicella sporogenes DSM 14501</name>
    <dbReference type="NCBI Taxonomy" id="1121266"/>
    <lineage>
        <taxon>Bacteria</taxon>
        <taxon>Bacillati</taxon>
        <taxon>Bacillota</taxon>
        <taxon>Clostridia</taxon>
        <taxon>Peptostreptococcales</taxon>
        <taxon>Caminicellaceae</taxon>
        <taxon>Caminicella</taxon>
    </lineage>
</organism>
<dbReference type="PANTHER" id="PTHR43546:SF3">
    <property type="entry name" value="UPF0173 METAL-DEPENDENT HYDROLASE MJ1163"/>
    <property type="match status" value="1"/>
</dbReference>
<dbReference type="InterPro" id="IPR022877">
    <property type="entry name" value="UPF0173"/>
</dbReference>
<dbReference type="HAMAP" id="MF_00457">
    <property type="entry name" value="UPF0173"/>
    <property type="match status" value="1"/>
</dbReference>
<dbReference type="STRING" id="1121266.SAMN02745883_01620"/>
<protein>
    <recommendedName>
        <fullName evidence="2">UPF0173 metal-dependent hydrolase SAMN02745883_01620</fullName>
    </recommendedName>
</protein>
<feature type="domain" description="Metallo-beta-lactamase" evidence="3">
    <location>
        <begin position="7"/>
        <end position="191"/>
    </location>
</feature>
<dbReference type="Gene3D" id="3.60.15.10">
    <property type="entry name" value="Ribonuclease Z/Hydroxyacylglutathione hydrolase-like"/>
    <property type="match status" value="1"/>
</dbReference>
<gene>
    <name evidence="4" type="ORF">SAMN02745883_01620</name>
</gene>
<dbReference type="SUPFAM" id="SSF56281">
    <property type="entry name" value="Metallo-hydrolase/oxidoreductase"/>
    <property type="match status" value="1"/>
</dbReference>
<name>A0A1M6QV90_9FIRM</name>
<dbReference type="SMART" id="SM00849">
    <property type="entry name" value="Lactamase_B"/>
    <property type="match status" value="1"/>
</dbReference>
<dbReference type="EMBL" id="FRAJ01000012">
    <property type="protein sequence ID" value="SHK23998.1"/>
    <property type="molecule type" value="Genomic_DNA"/>
</dbReference>
<dbReference type="InterPro" id="IPR001279">
    <property type="entry name" value="Metallo-B-lactamas"/>
</dbReference>
<dbReference type="RefSeq" id="WP_072967401.1">
    <property type="nucleotide sequence ID" value="NZ_FRAJ01000012.1"/>
</dbReference>
<evidence type="ECO:0000259" key="3">
    <source>
        <dbReference type="SMART" id="SM00849"/>
    </source>
</evidence>
<comment type="similarity">
    <text evidence="2">Belongs to the UPF0173 family.</text>
</comment>
<evidence type="ECO:0000313" key="5">
    <source>
        <dbReference type="Proteomes" id="UP000184082"/>
    </source>
</evidence>
<dbReference type="GO" id="GO:0016787">
    <property type="term" value="F:hydrolase activity"/>
    <property type="evidence" value="ECO:0007669"/>
    <property type="project" value="UniProtKB-UniRule"/>
</dbReference>
<dbReference type="Pfam" id="PF12706">
    <property type="entry name" value="Lactamase_B_2"/>
    <property type="match status" value="1"/>
</dbReference>